<dbReference type="EMBL" id="VIFY01000013">
    <property type="protein sequence ID" value="TQB76005.1"/>
    <property type="molecule type" value="Genomic_DNA"/>
</dbReference>
<feature type="coiled-coil region" evidence="1">
    <location>
        <begin position="21"/>
        <end position="48"/>
    </location>
</feature>
<dbReference type="Proteomes" id="UP000319663">
    <property type="component" value="Unassembled WGS sequence"/>
</dbReference>
<proteinExistence type="predicted"/>
<evidence type="ECO:0000313" key="3">
    <source>
        <dbReference type="Proteomes" id="UP000319663"/>
    </source>
</evidence>
<sequence length="198" mass="23158">MNKGQEHFRRTSALSANIPGVLQLRREKRELMAEMRSLAGTIQNARQLFPHLYQNHENVKKETAKLRKRLATDIREAARKDHFQNAPVLEVDRQIKQLLSRLSGSDEVSDDENSGDESWELPTPNYVFAERARLVENFYGSDAENFDEDKLLDQRIQVTKDMISYPCPTLRSACFQQNCGHNQQRYRRLILHKYIRQA</sequence>
<dbReference type="PANTHER" id="PTHR37535:SF4">
    <property type="entry name" value="FLUG DOMAIN-CONTAINING PROTEIN"/>
    <property type="match status" value="1"/>
</dbReference>
<dbReference type="InterPro" id="IPR021842">
    <property type="entry name" value="DUF3435"/>
</dbReference>
<dbReference type="PANTHER" id="PTHR37535">
    <property type="entry name" value="FLUG DOMAIN PROTEIN"/>
    <property type="match status" value="1"/>
</dbReference>
<dbReference type="AlphaFoldDB" id="A0A507R5Y3"/>
<protein>
    <submittedName>
        <fullName evidence="2">Uncharacterized protein</fullName>
    </submittedName>
</protein>
<dbReference type="Pfam" id="PF11917">
    <property type="entry name" value="DUF3435"/>
    <property type="match status" value="1"/>
</dbReference>
<organism evidence="2 3">
    <name type="scientific">Monascus purpureus</name>
    <name type="common">Red mold</name>
    <name type="synonym">Monascus anka</name>
    <dbReference type="NCBI Taxonomy" id="5098"/>
    <lineage>
        <taxon>Eukaryota</taxon>
        <taxon>Fungi</taxon>
        <taxon>Dikarya</taxon>
        <taxon>Ascomycota</taxon>
        <taxon>Pezizomycotina</taxon>
        <taxon>Eurotiomycetes</taxon>
        <taxon>Eurotiomycetidae</taxon>
        <taxon>Eurotiales</taxon>
        <taxon>Aspergillaceae</taxon>
        <taxon>Monascus</taxon>
    </lineage>
</organism>
<evidence type="ECO:0000313" key="2">
    <source>
        <dbReference type="EMBL" id="TQB76005.1"/>
    </source>
</evidence>
<gene>
    <name evidence="2" type="ORF">MPDQ_001207</name>
</gene>
<reference evidence="2 3" key="1">
    <citation type="submission" date="2019-06" db="EMBL/GenBank/DDBJ databases">
        <title>Wine fermentation using esterase from Monascus purpureus.</title>
        <authorList>
            <person name="Geng C."/>
            <person name="Zhang Y."/>
        </authorList>
    </citation>
    <scope>NUCLEOTIDE SEQUENCE [LARGE SCALE GENOMIC DNA]</scope>
    <source>
        <strain evidence="2">HQ1</strain>
    </source>
</reference>
<dbReference type="OrthoDB" id="4507027at2759"/>
<keyword evidence="1" id="KW-0175">Coiled coil</keyword>
<name>A0A507R5Y3_MONPU</name>
<comment type="caution">
    <text evidence="2">The sequence shown here is derived from an EMBL/GenBank/DDBJ whole genome shotgun (WGS) entry which is preliminary data.</text>
</comment>
<accession>A0A507R5Y3</accession>
<evidence type="ECO:0000256" key="1">
    <source>
        <dbReference type="SAM" id="Coils"/>
    </source>
</evidence>
<dbReference type="STRING" id="5098.A0A507R5Y3"/>
<keyword evidence="3" id="KW-1185">Reference proteome</keyword>